<evidence type="ECO:0000313" key="2">
    <source>
        <dbReference type="EMBL" id="SJN29532.1"/>
    </source>
</evidence>
<dbReference type="Proteomes" id="UP000196230">
    <property type="component" value="Unassembled WGS sequence"/>
</dbReference>
<organism evidence="2 3">
    <name type="scientific">Micrococcus lylae</name>
    <dbReference type="NCBI Taxonomy" id="1273"/>
    <lineage>
        <taxon>Bacteria</taxon>
        <taxon>Bacillati</taxon>
        <taxon>Actinomycetota</taxon>
        <taxon>Actinomycetes</taxon>
        <taxon>Micrococcales</taxon>
        <taxon>Micrococcaceae</taxon>
        <taxon>Micrococcus</taxon>
    </lineage>
</organism>
<sequence>MADACARAGAEPPAPSYRCARGPRRGLDEGLLPAVGPLRSVRCITRRPAGPHLSPHPRNP</sequence>
<evidence type="ECO:0000313" key="3">
    <source>
        <dbReference type="Proteomes" id="UP000196230"/>
    </source>
</evidence>
<reference evidence="2 3" key="1">
    <citation type="submission" date="2017-02" db="EMBL/GenBank/DDBJ databases">
        <authorList>
            <person name="Peterson S.W."/>
        </authorList>
    </citation>
    <scope>NUCLEOTIDE SEQUENCE [LARGE SCALE GENOMIC DNA]</scope>
    <source>
        <strain evidence="2 3">2B3F</strain>
    </source>
</reference>
<gene>
    <name evidence="2" type="ORF">FM125_07680</name>
</gene>
<accession>A0A1R4JBX3</accession>
<dbReference type="EMBL" id="FUKP01000051">
    <property type="protein sequence ID" value="SJN29532.1"/>
    <property type="molecule type" value="Genomic_DNA"/>
</dbReference>
<name>A0A1R4JBX3_9MICC</name>
<protein>
    <submittedName>
        <fullName evidence="2">Uncharacterized protein</fullName>
    </submittedName>
</protein>
<proteinExistence type="predicted"/>
<evidence type="ECO:0000256" key="1">
    <source>
        <dbReference type="SAM" id="MobiDB-lite"/>
    </source>
</evidence>
<feature type="region of interest" description="Disordered" evidence="1">
    <location>
        <begin position="1"/>
        <end position="28"/>
    </location>
</feature>
<dbReference type="AlphaFoldDB" id="A0A1R4JBX3"/>